<dbReference type="InterPro" id="IPR011701">
    <property type="entry name" value="MFS"/>
</dbReference>
<dbReference type="InterPro" id="IPR036259">
    <property type="entry name" value="MFS_trans_sf"/>
</dbReference>
<dbReference type="SUPFAM" id="SSF103473">
    <property type="entry name" value="MFS general substrate transporter"/>
    <property type="match status" value="1"/>
</dbReference>
<dbReference type="Pfam" id="PF07690">
    <property type="entry name" value="MFS_1"/>
    <property type="match status" value="1"/>
</dbReference>
<organism evidence="7 8">
    <name type="scientific">Cylindrodendrum hubeiense</name>
    <dbReference type="NCBI Taxonomy" id="595255"/>
    <lineage>
        <taxon>Eukaryota</taxon>
        <taxon>Fungi</taxon>
        <taxon>Dikarya</taxon>
        <taxon>Ascomycota</taxon>
        <taxon>Pezizomycotina</taxon>
        <taxon>Sordariomycetes</taxon>
        <taxon>Hypocreomycetidae</taxon>
        <taxon>Hypocreales</taxon>
        <taxon>Nectriaceae</taxon>
        <taxon>Cylindrodendrum</taxon>
    </lineage>
</organism>
<keyword evidence="3 6" id="KW-1133">Transmembrane helix</keyword>
<evidence type="ECO:0000256" key="4">
    <source>
        <dbReference type="ARBA" id="ARBA00023136"/>
    </source>
</evidence>
<dbReference type="PANTHER" id="PTHR23502">
    <property type="entry name" value="MAJOR FACILITATOR SUPERFAMILY"/>
    <property type="match status" value="1"/>
</dbReference>
<feature type="transmembrane region" description="Helical" evidence="6">
    <location>
        <begin position="147"/>
        <end position="168"/>
    </location>
</feature>
<comment type="subcellular location">
    <subcellularLocation>
        <location evidence="1">Membrane</location>
        <topology evidence="1">Multi-pass membrane protein</topology>
    </subcellularLocation>
</comment>
<name>A0A9P5HIZ2_9HYPO</name>
<dbReference type="EMBL" id="JAANBB010000065">
    <property type="protein sequence ID" value="KAF7552156.1"/>
    <property type="molecule type" value="Genomic_DNA"/>
</dbReference>
<feature type="transmembrane region" description="Helical" evidence="6">
    <location>
        <begin position="188"/>
        <end position="206"/>
    </location>
</feature>
<evidence type="ECO:0008006" key="9">
    <source>
        <dbReference type="Google" id="ProtNLM"/>
    </source>
</evidence>
<gene>
    <name evidence="7" type="ORF">G7Z17_g4508</name>
</gene>
<dbReference type="PANTHER" id="PTHR23502:SF160">
    <property type="entry name" value="MAJOR FACILITATOR SUPERFAMILY (MFS) PROFILE DOMAIN-CONTAINING PROTEIN-RELATED"/>
    <property type="match status" value="1"/>
</dbReference>
<evidence type="ECO:0000256" key="6">
    <source>
        <dbReference type="SAM" id="Phobius"/>
    </source>
</evidence>
<accession>A0A9P5HIZ2</accession>
<evidence type="ECO:0000256" key="3">
    <source>
        <dbReference type="ARBA" id="ARBA00022989"/>
    </source>
</evidence>
<feature type="transmembrane region" description="Helical" evidence="6">
    <location>
        <begin position="260"/>
        <end position="279"/>
    </location>
</feature>
<sequence length="363" mass="40042">MSTPKNELRDHPKLFFEKDYSKAMAAYSLSLCVGSQLGPLIAGHLISAHGWRWFFILLAILSGLNFVTYFFFCPETAFNQEIEAGATAAEVDEAIISQTGGTVRAQSSLRTLQQNSFYLRHPHVRGGGARQWFLSFLLQVEYMFDPIVLLAAGMWGIALAWVATISLLSSQMFAVPPFLWSPAELGNWVATSLIGVAIAFPIAGPLTDAMSAFIGRRKGKHMPEYRLLTLVIPFLVCSPGLLIFGYTYANGSYVGPAVGYAMEMASLMLIPSTILSFAIDSYPNDSSEVVALMNAVTHLIPFGLTQTASNWLVRVGPKQLFLDMAIIQWAVIAGLSIVLLVFGPYLRKRAHYIHTRYGVKRFL</sequence>
<feature type="transmembrane region" description="Helical" evidence="6">
    <location>
        <begin position="291"/>
        <end position="313"/>
    </location>
</feature>
<protein>
    <recommendedName>
        <fullName evidence="9">Major facilitator superfamily (MFS) profile domain-containing protein</fullName>
    </recommendedName>
</protein>
<dbReference type="OrthoDB" id="268400at2759"/>
<comment type="caution">
    <text evidence="7">The sequence shown here is derived from an EMBL/GenBank/DDBJ whole genome shotgun (WGS) entry which is preliminary data.</text>
</comment>
<feature type="transmembrane region" description="Helical" evidence="6">
    <location>
        <begin position="325"/>
        <end position="346"/>
    </location>
</feature>
<evidence type="ECO:0000256" key="5">
    <source>
        <dbReference type="ARBA" id="ARBA00023180"/>
    </source>
</evidence>
<keyword evidence="2 6" id="KW-0812">Transmembrane</keyword>
<keyword evidence="4 6" id="KW-0472">Membrane</keyword>
<dbReference type="GO" id="GO:0022857">
    <property type="term" value="F:transmembrane transporter activity"/>
    <property type="evidence" value="ECO:0007669"/>
    <property type="project" value="InterPro"/>
</dbReference>
<dbReference type="Gene3D" id="1.20.1250.20">
    <property type="entry name" value="MFS general substrate transporter like domains"/>
    <property type="match status" value="1"/>
</dbReference>
<feature type="transmembrane region" description="Helical" evidence="6">
    <location>
        <begin position="53"/>
        <end position="72"/>
    </location>
</feature>
<reference evidence="7" key="1">
    <citation type="submission" date="2020-03" db="EMBL/GenBank/DDBJ databases">
        <title>Draft Genome Sequence of Cylindrodendrum hubeiense.</title>
        <authorList>
            <person name="Buettner E."/>
            <person name="Kellner H."/>
        </authorList>
    </citation>
    <scope>NUCLEOTIDE SEQUENCE</scope>
    <source>
        <strain evidence="7">IHI 201604</strain>
    </source>
</reference>
<evidence type="ECO:0000313" key="8">
    <source>
        <dbReference type="Proteomes" id="UP000722485"/>
    </source>
</evidence>
<evidence type="ECO:0000256" key="2">
    <source>
        <dbReference type="ARBA" id="ARBA00022692"/>
    </source>
</evidence>
<dbReference type="AlphaFoldDB" id="A0A9P5HIZ2"/>
<feature type="transmembrane region" description="Helical" evidence="6">
    <location>
        <begin position="227"/>
        <end position="248"/>
    </location>
</feature>
<dbReference type="Proteomes" id="UP000722485">
    <property type="component" value="Unassembled WGS sequence"/>
</dbReference>
<evidence type="ECO:0000256" key="1">
    <source>
        <dbReference type="ARBA" id="ARBA00004141"/>
    </source>
</evidence>
<evidence type="ECO:0000313" key="7">
    <source>
        <dbReference type="EMBL" id="KAF7552156.1"/>
    </source>
</evidence>
<keyword evidence="8" id="KW-1185">Reference proteome</keyword>
<keyword evidence="5" id="KW-0325">Glycoprotein</keyword>
<dbReference type="GO" id="GO:0005886">
    <property type="term" value="C:plasma membrane"/>
    <property type="evidence" value="ECO:0007669"/>
    <property type="project" value="TreeGrafter"/>
</dbReference>
<proteinExistence type="predicted"/>
<feature type="transmembrane region" description="Helical" evidence="6">
    <location>
        <begin position="24"/>
        <end position="47"/>
    </location>
</feature>